<proteinExistence type="predicted"/>
<name>A0A494Y322_9BURK</name>
<organism evidence="1 2">
    <name type="scientific">Pararobbsia silviterrae</name>
    <dbReference type="NCBI Taxonomy" id="1792498"/>
    <lineage>
        <taxon>Bacteria</taxon>
        <taxon>Pseudomonadati</taxon>
        <taxon>Pseudomonadota</taxon>
        <taxon>Betaproteobacteria</taxon>
        <taxon>Burkholderiales</taxon>
        <taxon>Burkholderiaceae</taxon>
        <taxon>Pararobbsia</taxon>
    </lineage>
</organism>
<protein>
    <submittedName>
        <fullName evidence="1">Uncharacterized protein</fullName>
    </submittedName>
</protein>
<evidence type="ECO:0000313" key="1">
    <source>
        <dbReference type="EMBL" id="RKP55853.1"/>
    </source>
</evidence>
<gene>
    <name evidence="1" type="ORF">D7S86_11635</name>
</gene>
<dbReference type="EMBL" id="RBZU01000004">
    <property type="protein sequence ID" value="RKP55853.1"/>
    <property type="molecule type" value="Genomic_DNA"/>
</dbReference>
<keyword evidence="2" id="KW-1185">Reference proteome</keyword>
<reference evidence="1 2" key="1">
    <citation type="submission" date="2018-10" db="EMBL/GenBank/DDBJ databases">
        <title>Robbsia sp. DHC34, isolated from soil.</title>
        <authorList>
            <person name="Gao Z.-H."/>
            <person name="Qiu L.-H."/>
        </authorList>
    </citation>
    <scope>NUCLEOTIDE SEQUENCE [LARGE SCALE GENOMIC DNA]</scope>
    <source>
        <strain evidence="1 2">DHC34</strain>
    </source>
</reference>
<comment type="caution">
    <text evidence="1">The sequence shown here is derived from an EMBL/GenBank/DDBJ whole genome shotgun (WGS) entry which is preliminary data.</text>
</comment>
<accession>A0A494Y322</accession>
<dbReference type="AlphaFoldDB" id="A0A494Y322"/>
<dbReference type="Proteomes" id="UP000270342">
    <property type="component" value="Unassembled WGS sequence"/>
</dbReference>
<sequence>MRAMPRRVAVRMTRPVEHGLGDELHWYISLQAPTIVTIAGRFCWRRFGEGMENARPIFLARVLAADISKH</sequence>
<evidence type="ECO:0000313" key="2">
    <source>
        <dbReference type="Proteomes" id="UP000270342"/>
    </source>
</evidence>